<dbReference type="EMBL" id="LK023321">
    <property type="protein sequence ID" value="CDS06701.1"/>
    <property type="molecule type" value="Genomic_DNA"/>
</dbReference>
<protein>
    <recommendedName>
        <fullName evidence="3">Molybdate-anion transporter</fullName>
    </recommendedName>
    <alternativeName>
        <fullName evidence="10">Major facilitator superfamily domain-containing protein 5</fullName>
    </alternativeName>
    <alternativeName>
        <fullName evidence="11">Molybdate transporter 2 homolog</fullName>
    </alternativeName>
</protein>
<dbReference type="Pfam" id="PF05631">
    <property type="entry name" value="MFS_5"/>
    <property type="match status" value="1"/>
</dbReference>
<keyword evidence="9 12" id="KW-0472">Membrane</keyword>
<dbReference type="InterPro" id="IPR008509">
    <property type="entry name" value="MOT2/MFSD5"/>
</dbReference>
<feature type="transmembrane region" description="Helical" evidence="12">
    <location>
        <begin position="90"/>
        <end position="107"/>
    </location>
</feature>
<evidence type="ECO:0000256" key="2">
    <source>
        <dbReference type="ARBA" id="ARBA00004651"/>
    </source>
</evidence>
<keyword evidence="8" id="KW-0406">Ion transport</keyword>
<evidence type="ECO:0000256" key="5">
    <source>
        <dbReference type="ARBA" id="ARBA00022475"/>
    </source>
</evidence>
<feature type="transmembrane region" description="Helical" evidence="12">
    <location>
        <begin position="28"/>
        <end position="46"/>
    </location>
</feature>
<dbReference type="GO" id="GO:0006811">
    <property type="term" value="P:monoatomic ion transport"/>
    <property type="evidence" value="ECO:0007669"/>
    <property type="project" value="UniProtKB-KW"/>
</dbReference>
<feature type="transmembrane region" description="Helical" evidence="12">
    <location>
        <begin position="181"/>
        <end position="203"/>
    </location>
</feature>
<evidence type="ECO:0000256" key="6">
    <source>
        <dbReference type="ARBA" id="ARBA00022692"/>
    </source>
</evidence>
<evidence type="ECO:0000256" key="3">
    <source>
        <dbReference type="ARBA" id="ARBA00021242"/>
    </source>
</evidence>
<dbReference type="AlphaFoldDB" id="A0A077WGF8"/>
<dbReference type="SUPFAM" id="SSF103473">
    <property type="entry name" value="MFS general substrate transporter"/>
    <property type="match status" value="1"/>
</dbReference>
<feature type="transmembrane region" description="Helical" evidence="12">
    <location>
        <begin position="234"/>
        <end position="256"/>
    </location>
</feature>
<feature type="transmembrane region" description="Helical" evidence="12">
    <location>
        <begin position="398"/>
        <end position="420"/>
    </location>
</feature>
<sequence length="432" mass="47914">MQPGLLESTVSLEHDDEQRFRILRYKYLSVYLVVMGADWLQGPYLYKLYQSSFGLDLVQIASLFLTGFTSGAIGGTLVSSTADTWGRRRICVVFCATAIIALSLRLVQPTFPYLVLSHILSGMASSMQHSVLEAWYVAEHHSQLLPSEWVARTFATGAFFNGIVAILAGMIANAVVDTWGLWVPFALAIMLLAIAGCMVMTTWQENYGRSKGGSIQVMDTLVEGLHVLWNDSNILILGAAQTVFECAMYIFVLLYTPAIENVYMFLEQDQQHHSSAYLPLGYLFSTMMFAIMMGSLTFQKFEGWPMFNNNKERLLIPALGCASISFAVMAYDHAASLPILLVAYHIFEFTTGLFHPTLSSLKADVIPEETRAVVMTMLRIPMNIGVGLAMWHADTVPIDYHFAICALITLFGCILVAACYQPAKATIIDPKL</sequence>
<dbReference type="PANTHER" id="PTHR23516:SF1">
    <property type="entry name" value="MOLYBDATE-ANION TRANSPORTER"/>
    <property type="match status" value="1"/>
</dbReference>
<comment type="function">
    <text evidence="1">Mediates high-affinity intracellular uptake of the rare oligo-element molybdenum.</text>
</comment>
<accession>A0A077WGF8</accession>
<evidence type="ECO:0000256" key="9">
    <source>
        <dbReference type="ARBA" id="ARBA00023136"/>
    </source>
</evidence>
<name>A0A077WGF8_9FUNG</name>
<keyword evidence="4" id="KW-0813">Transport</keyword>
<comment type="subcellular location">
    <subcellularLocation>
        <location evidence="2">Cell membrane</location>
        <topology evidence="2">Multi-pass membrane protein</topology>
    </subcellularLocation>
</comment>
<dbReference type="Gene3D" id="1.20.1250.20">
    <property type="entry name" value="MFS general substrate transporter like domains"/>
    <property type="match status" value="1"/>
</dbReference>
<evidence type="ECO:0000256" key="12">
    <source>
        <dbReference type="SAM" id="Phobius"/>
    </source>
</evidence>
<dbReference type="InterPro" id="IPR036259">
    <property type="entry name" value="MFS_trans_sf"/>
</dbReference>
<keyword evidence="7 12" id="KW-1133">Transmembrane helix</keyword>
<evidence type="ECO:0000256" key="11">
    <source>
        <dbReference type="ARBA" id="ARBA00032555"/>
    </source>
</evidence>
<dbReference type="GO" id="GO:0005886">
    <property type="term" value="C:plasma membrane"/>
    <property type="evidence" value="ECO:0007669"/>
    <property type="project" value="UniProtKB-SubCell"/>
</dbReference>
<evidence type="ECO:0000256" key="7">
    <source>
        <dbReference type="ARBA" id="ARBA00022989"/>
    </source>
</evidence>
<feature type="transmembrane region" description="Helical" evidence="12">
    <location>
        <begin position="149"/>
        <end position="175"/>
    </location>
</feature>
<evidence type="ECO:0000256" key="10">
    <source>
        <dbReference type="ARBA" id="ARBA00030646"/>
    </source>
</evidence>
<dbReference type="PANTHER" id="PTHR23516">
    <property type="entry name" value="SAM (S-ADENOSYL METHIONINE) TRANSPORTER"/>
    <property type="match status" value="1"/>
</dbReference>
<feature type="transmembrane region" description="Helical" evidence="12">
    <location>
        <begin position="58"/>
        <end position="78"/>
    </location>
</feature>
<reference evidence="13" key="1">
    <citation type="journal article" date="2014" name="Genome Announc.">
        <title>De novo whole-genome sequence and genome annotation of Lichtheimia ramosa.</title>
        <authorList>
            <person name="Linde J."/>
            <person name="Schwartze V."/>
            <person name="Binder U."/>
            <person name="Lass-Florl C."/>
            <person name="Voigt K."/>
            <person name="Horn F."/>
        </authorList>
    </citation>
    <scope>NUCLEOTIDE SEQUENCE</scope>
    <source>
        <strain evidence="13">JMRC FSU:6197</strain>
    </source>
</reference>
<feature type="transmembrane region" description="Helical" evidence="12">
    <location>
        <begin position="314"/>
        <end position="331"/>
    </location>
</feature>
<keyword evidence="5" id="KW-1003">Cell membrane</keyword>
<feature type="transmembrane region" description="Helical" evidence="12">
    <location>
        <begin position="276"/>
        <end position="293"/>
    </location>
</feature>
<evidence type="ECO:0000256" key="4">
    <source>
        <dbReference type="ARBA" id="ARBA00022448"/>
    </source>
</evidence>
<evidence type="ECO:0000256" key="8">
    <source>
        <dbReference type="ARBA" id="ARBA00023065"/>
    </source>
</evidence>
<dbReference type="OrthoDB" id="263957at2759"/>
<organism evidence="13">
    <name type="scientific">Lichtheimia ramosa</name>
    <dbReference type="NCBI Taxonomy" id="688394"/>
    <lineage>
        <taxon>Eukaryota</taxon>
        <taxon>Fungi</taxon>
        <taxon>Fungi incertae sedis</taxon>
        <taxon>Mucoromycota</taxon>
        <taxon>Mucoromycotina</taxon>
        <taxon>Mucoromycetes</taxon>
        <taxon>Mucorales</taxon>
        <taxon>Lichtheimiaceae</taxon>
        <taxon>Lichtheimia</taxon>
    </lineage>
</organism>
<feature type="transmembrane region" description="Helical" evidence="12">
    <location>
        <begin position="337"/>
        <end position="358"/>
    </location>
</feature>
<gene>
    <name evidence="13" type="ORF">LRAMOSA09228</name>
</gene>
<proteinExistence type="predicted"/>
<dbReference type="GO" id="GO:0015098">
    <property type="term" value="F:molybdate ion transmembrane transporter activity"/>
    <property type="evidence" value="ECO:0007669"/>
    <property type="project" value="InterPro"/>
</dbReference>
<evidence type="ECO:0000313" key="13">
    <source>
        <dbReference type="EMBL" id="CDS06701.1"/>
    </source>
</evidence>
<keyword evidence="6 12" id="KW-0812">Transmembrane</keyword>
<evidence type="ECO:0000256" key="1">
    <source>
        <dbReference type="ARBA" id="ARBA00003019"/>
    </source>
</evidence>